<dbReference type="PATRIC" id="fig|1423788.3.peg.568"/>
<keyword evidence="1" id="KW-0812">Transmembrane</keyword>
<feature type="transmembrane region" description="Helical" evidence="1">
    <location>
        <begin position="116"/>
        <end position="140"/>
    </location>
</feature>
<feature type="transmembrane region" description="Helical" evidence="1">
    <location>
        <begin position="93"/>
        <end position="110"/>
    </location>
</feature>
<protein>
    <submittedName>
        <fullName evidence="2">XRE family transcriptional regulator</fullName>
    </submittedName>
</protein>
<comment type="caution">
    <text evidence="2">The sequence shown here is derived from an EMBL/GenBank/DDBJ whole genome shotgun (WGS) entry which is preliminary data.</text>
</comment>
<dbReference type="Proteomes" id="UP000051515">
    <property type="component" value="Unassembled WGS sequence"/>
</dbReference>
<keyword evidence="1" id="KW-1133">Transmembrane helix</keyword>
<dbReference type="AlphaFoldDB" id="A0A0R1KDK1"/>
<accession>A0A0R1KDK1</accession>
<gene>
    <name evidence="2" type="ORF">FC78_GL000556</name>
</gene>
<evidence type="ECO:0000256" key="1">
    <source>
        <dbReference type="SAM" id="Phobius"/>
    </source>
</evidence>
<keyword evidence="1" id="KW-0472">Membrane</keyword>
<name>A0A0R1KDK1_9LACO</name>
<sequence length="263" mass="30324">MLTDINISISLEGFIMLIDYSEILKTSGFSNQELSNRLGISIAKVELIENKQFYPNESLAQKIIQFSKQKVNLTPPVVADDFQFGQPIKLRRVIFSIIFIIFVSLLFTGFGYQPFWVFLLVLLIGLFVTLPSCFNDYWLINRDGLKINAFSSSSTTKLTQLLHIIPLTQRTISYQDIDHINVIYRTRPRTGPFDINPDILQLICTLKNNQELSINLNVSLEKNLLTLIRVFTYQGVDVYDQQRVLLALTKKENLFQKFNPKFS</sequence>
<dbReference type="EMBL" id="AZDY01000042">
    <property type="protein sequence ID" value="KRK81504.1"/>
    <property type="molecule type" value="Genomic_DNA"/>
</dbReference>
<evidence type="ECO:0000313" key="3">
    <source>
        <dbReference type="Proteomes" id="UP000051515"/>
    </source>
</evidence>
<keyword evidence="3" id="KW-1185">Reference proteome</keyword>
<evidence type="ECO:0000313" key="2">
    <source>
        <dbReference type="EMBL" id="KRK81504.1"/>
    </source>
</evidence>
<proteinExistence type="predicted"/>
<organism evidence="2 3">
    <name type="scientific">Companilactobacillus bobalius DSM 19674</name>
    <dbReference type="NCBI Taxonomy" id="1423788"/>
    <lineage>
        <taxon>Bacteria</taxon>
        <taxon>Bacillati</taxon>
        <taxon>Bacillota</taxon>
        <taxon>Bacilli</taxon>
        <taxon>Lactobacillales</taxon>
        <taxon>Lactobacillaceae</taxon>
        <taxon>Companilactobacillus</taxon>
        <taxon>Companilactobacillus bobalius</taxon>
    </lineage>
</organism>
<dbReference type="STRING" id="1423788.FC78_GL000556"/>
<reference evidence="2 3" key="1">
    <citation type="journal article" date="2015" name="Genome Announc.">
        <title>Expanding the biotechnology potential of lactobacilli through comparative genomics of 213 strains and associated genera.</title>
        <authorList>
            <person name="Sun Z."/>
            <person name="Harris H.M."/>
            <person name="McCann A."/>
            <person name="Guo C."/>
            <person name="Argimon S."/>
            <person name="Zhang W."/>
            <person name="Yang X."/>
            <person name="Jeffery I.B."/>
            <person name="Cooney J.C."/>
            <person name="Kagawa T.F."/>
            <person name="Liu W."/>
            <person name="Song Y."/>
            <person name="Salvetti E."/>
            <person name="Wrobel A."/>
            <person name="Rasinkangas P."/>
            <person name="Parkhill J."/>
            <person name="Rea M.C."/>
            <person name="O'Sullivan O."/>
            <person name="Ritari J."/>
            <person name="Douillard F.P."/>
            <person name="Paul Ross R."/>
            <person name="Yang R."/>
            <person name="Briner A.E."/>
            <person name="Felis G.E."/>
            <person name="de Vos W.M."/>
            <person name="Barrangou R."/>
            <person name="Klaenhammer T.R."/>
            <person name="Caufield P.W."/>
            <person name="Cui Y."/>
            <person name="Zhang H."/>
            <person name="O'Toole P.W."/>
        </authorList>
    </citation>
    <scope>NUCLEOTIDE SEQUENCE [LARGE SCALE GENOMIC DNA]</scope>
    <source>
        <strain evidence="2 3">DSM 19674</strain>
    </source>
</reference>